<sequence length="309" mass="36357">MSKSYQQSYKKIGKGIRWVIQEIFFKKLFSFWQFLGFHVTRNYFYEPIPDTRTLKDNIWQKLSELSGLNINDRGQINLLSLFASKFKKEYESLPKNKTSVPYQYYVNNKTFGPVDGEILYCLIRHFKPKRIFEIGSGYSTYLSAQAILKNDNGGKLTAFEPYPVATLKSGFPGLSQLITRRAQEIPLSDFRKLKKNDILFIDSSHVLKIGSDVQYEYLEILPRLNKGVLIHVHDIFLPAEYPKKWIKKEHRFWTEQYLLQAFLAFNGSFEILWAGSYMHLKHPDQLTKAFGSYKKKETWPASFWLRKTK</sequence>
<dbReference type="SUPFAM" id="SSF53335">
    <property type="entry name" value="S-adenosyl-L-methionine-dependent methyltransferases"/>
    <property type="match status" value="1"/>
</dbReference>
<reference evidence="1 2" key="1">
    <citation type="submission" date="2017-09" db="EMBL/GenBank/DDBJ databases">
        <title>Depth-based differentiation of microbial function through sediment-hosted aquifers and enrichment of novel symbionts in the deep terrestrial subsurface.</title>
        <authorList>
            <person name="Probst A.J."/>
            <person name="Ladd B."/>
            <person name="Jarett J.K."/>
            <person name="Geller-Mcgrath D.E."/>
            <person name="Sieber C.M."/>
            <person name="Emerson J.B."/>
            <person name="Anantharaman K."/>
            <person name="Thomas B.C."/>
            <person name="Malmstrom R."/>
            <person name="Stieglmeier M."/>
            <person name="Klingl A."/>
            <person name="Woyke T."/>
            <person name="Ryan C.M."/>
            <person name="Banfield J.F."/>
        </authorList>
    </citation>
    <scope>NUCLEOTIDE SEQUENCE [LARGE SCALE GENOMIC DNA]</scope>
    <source>
        <strain evidence="1">CG_4_10_14_0_8_um_filter_42_10</strain>
    </source>
</reference>
<dbReference type="Pfam" id="PF13578">
    <property type="entry name" value="Methyltransf_24"/>
    <property type="match status" value="1"/>
</dbReference>
<dbReference type="AlphaFoldDB" id="A0A2M7RGU2"/>
<evidence type="ECO:0000313" key="1">
    <source>
        <dbReference type="EMBL" id="PIY95960.1"/>
    </source>
</evidence>
<dbReference type="Gene3D" id="3.40.50.150">
    <property type="entry name" value="Vaccinia Virus protein VP39"/>
    <property type="match status" value="1"/>
</dbReference>
<keyword evidence="1" id="KW-0489">Methyltransferase</keyword>
<keyword evidence="1" id="KW-0808">Transferase</keyword>
<proteinExistence type="predicted"/>
<protein>
    <submittedName>
        <fullName evidence="1">Class I SAM-dependent methyltransferase</fullName>
    </submittedName>
</protein>
<accession>A0A2M7RGU2</accession>
<gene>
    <name evidence="1" type="ORF">COY66_05490</name>
</gene>
<organism evidence="1 2">
    <name type="scientific">Candidatus Kerfeldbacteria bacterium CG_4_10_14_0_8_um_filter_42_10</name>
    <dbReference type="NCBI Taxonomy" id="2014248"/>
    <lineage>
        <taxon>Bacteria</taxon>
        <taxon>Candidatus Kerfeldiibacteriota</taxon>
    </lineage>
</organism>
<dbReference type="EMBL" id="PFMD01000063">
    <property type="protein sequence ID" value="PIY95960.1"/>
    <property type="molecule type" value="Genomic_DNA"/>
</dbReference>
<evidence type="ECO:0000313" key="2">
    <source>
        <dbReference type="Proteomes" id="UP000230779"/>
    </source>
</evidence>
<dbReference type="InterPro" id="IPR029063">
    <property type="entry name" value="SAM-dependent_MTases_sf"/>
</dbReference>
<comment type="caution">
    <text evidence="1">The sequence shown here is derived from an EMBL/GenBank/DDBJ whole genome shotgun (WGS) entry which is preliminary data.</text>
</comment>
<dbReference type="GO" id="GO:0008168">
    <property type="term" value="F:methyltransferase activity"/>
    <property type="evidence" value="ECO:0007669"/>
    <property type="project" value="UniProtKB-KW"/>
</dbReference>
<dbReference type="Proteomes" id="UP000230779">
    <property type="component" value="Unassembled WGS sequence"/>
</dbReference>
<name>A0A2M7RGU2_9BACT</name>
<dbReference type="GO" id="GO:0032259">
    <property type="term" value="P:methylation"/>
    <property type="evidence" value="ECO:0007669"/>
    <property type="project" value="UniProtKB-KW"/>
</dbReference>